<dbReference type="SUPFAM" id="SSF51735">
    <property type="entry name" value="NAD(P)-binding Rossmann-fold domains"/>
    <property type="match status" value="1"/>
</dbReference>
<name>A0A319DLF8_9EURO</name>
<accession>A0A319DLF8</accession>
<dbReference type="InterPro" id="IPR036291">
    <property type="entry name" value="NAD(P)-bd_dom_sf"/>
</dbReference>
<evidence type="ECO:0000256" key="1">
    <source>
        <dbReference type="ARBA" id="ARBA00006484"/>
    </source>
</evidence>
<dbReference type="Gene3D" id="3.40.50.720">
    <property type="entry name" value="NAD(P)-binding Rossmann-like Domain"/>
    <property type="match status" value="1"/>
</dbReference>
<dbReference type="AlphaFoldDB" id="A0A319DLF8"/>
<keyword evidence="3" id="KW-0560">Oxidoreductase</keyword>
<keyword evidence="5" id="KW-1185">Reference proteome</keyword>
<dbReference type="InterPro" id="IPR002347">
    <property type="entry name" value="SDR_fam"/>
</dbReference>
<evidence type="ECO:0000256" key="3">
    <source>
        <dbReference type="ARBA" id="ARBA00023002"/>
    </source>
</evidence>
<dbReference type="STRING" id="1448320.A0A319DLF8"/>
<dbReference type="PANTHER" id="PTHR24320">
    <property type="entry name" value="RETINOL DEHYDROGENASE"/>
    <property type="match status" value="1"/>
</dbReference>
<dbReference type="Proteomes" id="UP000247810">
    <property type="component" value="Unassembled WGS sequence"/>
</dbReference>
<sequence length="334" mass="35931">MSPYAAAHLNPQGPGDSRPTALQIVKDNNMEGKLTGKVAVVTGASSGLGIETAHALAATGANLFLTARDLSRAQAALGDFFQPETMTLTQMDQTSMESVRQAAKAILAKTDQISLLINNAGIMAVPDLQLTDAGYELQFATNHLSHFLFFNLLKPALLAASTPEFQSRVVVVSSSAHRARGINDSDNYQFQKGGYDARTAYMQSKAANVYMANEIERRYGSRGLHATSLHPGVIATGLGRYLTPEQIQGMMQNEALMKILKSPEQGAATTVWAAVGREWEGKGGKYLSDCAEAVQGPNDGDDMPGTYASHTYKPEDEARLWKDSLDMVGLSEDN</sequence>
<dbReference type="VEuPathDB" id="FungiDB:BO71DRAFT_398503"/>
<dbReference type="PANTHER" id="PTHR24320:SF272">
    <property type="entry name" value="NAD(P)-BINDING ROSSMANN-FOLD SUPERFAMILY PROTEIN"/>
    <property type="match status" value="1"/>
</dbReference>
<reference evidence="4 5" key="1">
    <citation type="submission" date="2018-02" db="EMBL/GenBank/DDBJ databases">
        <title>The genomes of Aspergillus section Nigri reveals drivers in fungal speciation.</title>
        <authorList>
            <consortium name="DOE Joint Genome Institute"/>
            <person name="Vesth T.C."/>
            <person name="Nybo J."/>
            <person name="Theobald S."/>
            <person name="Brandl J."/>
            <person name="Frisvad J.C."/>
            <person name="Nielsen K.F."/>
            <person name="Lyhne E.K."/>
            <person name="Kogle M.E."/>
            <person name="Kuo A."/>
            <person name="Riley R."/>
            <person name="Clum A."/>
            <person name="Nolan M."/>
            <person name="Lipzen A."/>
            <person name="Salamov A."/>
            <person name="Henrissat B."/>
            <person name="Wiebenga A."/>
            <person name="De vries R.P."/>
            <person name="Grigoriev I.V."/>
            <person name="Mortensen U.H."/>
            <person name="Andersen M.R."/>
            <person name="Baker S.E."/>
        </authorList>
    </citation>
    <scope>NUCLEOTIDE SEQUENCE [LARGE SCALE GENOMIC DNA]</scope>
    <source>
        <strain evidence="4 5">CBS 707.79</strain>
    </source>
</reference>
<dbReference type="PRINTS" id="PR00081">
    <property type="entry name" value="GDHRDH"/>
</dbReference>
<proteinExistence type="inferred from homology"/>
<dbReference type="GO" id="GO:0016491">
    <property type="term" value="F:oxidoreductase activity"/>
    <property type="evidence" value="ECO:0007669"/>
    <property type="project" value="UniProtKB-KW"/>
</dbReference>
<dbReference type="OrthoDB" id="191139at2759"/>
<gene>
    <name evidence="4" type="ORF">BO71DRAFT_398503</name>
</gene>
<evidence type="ECO:0000313" key="4">
    <source>
        <dbReference type="EMBL" id="PYH94907.1"/>
    </source>
</evidence>
<evidence type="ECO:0000313" key="5">
    <source>
        <dbReference type="Proteomes" id="UP000247810"/>
    </source>
</evidence>
<evidence type="ECO:0000256" key="2">
    <source>
        <dbReference type="ARBA" id="ARBA00022857"/>
    </source>
</evidence>
<dbReference type="EMBL" id="KZ825863">
    <property type="protein sequence ID" value="PYH94907.1"/>
    <property type="molecule type" value="Genomic_DNA"/>
</dbReference>
<keyword evidence="2" id="KW-0521">NADP</keyword>
<dbReference type="Pfam" id="PF00106">
    <property type="entry name" value="adh_short"/>
    <property type="match status" value="1"/>
</dbReference>
<protein>
    <submittedName>
        <fullName evidence="4">Putative short-chain dehydrogenase/reductase</fullName>
    </submittedName>
</protein>
<organism evidence="4 5">
    <name type="scientific">Aspergillus ellipticus CBS 707.79</name>
    <dbReference type="NCBI Taxonomy" id="1448320"/>
    <lineage>
        <taxon>Eukaryota</taxon>
        <taxon>Fungi</taxon>
        <taxon>Dikarya</taxon>
        <taxon>Ascomycota</taxon>
        <taxon>Pezizomycotina</taxon>
        <taxon>Eurotiomycetes</taxon>
        <taxon>Eurotiomycetidae</taxon>
        <taxon>Eurotiales</taxon>
        <taxon>Aspergillaceae</taxon>
        <taxon>Aspergillus</taxon>
        <taxon>Aspergillus subgen. Circumdati</taxon>
    </lineage>
</organism>
<comment type="similarity">
    <text evidence="1">Belongs to the short-chain dehydrogenases/reductases (SDR) family.</text>
</comment>